<comment type="subcellular location">
    <subcellularLocation>
        <location evidence="1">Cell inner membrane</location>
        <topology evidence="1">Multi-pass membrane protein</topology>
    </subcellularLocation>
</comment>
<evidence type="ECO:0000259" key="11">
    <source>
        <dbReference type="Pfam" id="PF00324"/>
    </source>
</evidence>
<keyword evidence="9 10" id="KW-0472">Membrane</keyword>
<keyword evidence="5" id="KW-0997">Cell inner membrane</keyword>
<dbReference type="Proteomes" id="UP001232725">
    <property type="component" value="Unassembled WGS sequence"/>
</dbReference>
<comment type="similarity">
    <text evidence="2">Belongs to the amino acid-polyamine-organocation (APC) superfamily. Amino acid transporter (AAT) (TC 2.A.3.1) family.</text>
</comment>
<dbReference type="EMBL" id="JAVALS010000001">
    <property type="protein sequence ID" value="MDP5226244.1"/>
    <property type="molecule type" value="Genomic_DNA"/>
</dbReference>
<feature type="transmembrane region" description="Helical" evidence="10">
    <location>
        <begin position="347"/>
        <end position="367"/>
    </location>
</feature>
<dbReference type="PANTHER" id="PTHR43495:SF4">
    <property type="entry name" value="AROMATIC AMINO ACID TRANSPORT PROTEIN AROP"/>
    <property type="match status" value="1"/>
</dbReference>
<feature type="transmembrane region" description="Helical" evidence="10">
    <location>
        <begin position="171"/>
        <end position="193"/>
    </location>
</feature>
<evidence type="ECO:0000313" key="12">
    <source>
        <dbReference type="EMBL" id="MDP5226244.1"/>
    </source>
</evidence>
<evidence type="ECO:0000256" key="10">
    <source>
        <dbReference type="SAM" id="Phobius"/>
    </source>
</evidence>
<dbReference type="RefSeq" id="WP_305995263.1">
    <property type="nucleotide sequence ID" value="NZ_JAVALS010000001.1"/>
</dbReference>
<feature type="transmembrane region" description="Helical" evidence="10">
    <location>
        <begin position="373"/>
        <end position="394"/>
    </location>
</feature>
<dbReference type="Gene3D" id="1.20.1740.10">
    <property type="entry name" value="Amino acid/polyamine transporter I"/>
    <property type="match status" value="1"/>
</dbReference>
<feature type="transmembrane region" description="Helical" evidence="10">
    <location>
        <begin position="100"/>
        <end position="121"/>
    </location>
</feature>
<reference evidence="12 13" key="1">
    <citation type="submission" date="2023-08" db="EMBL/GenBank/DDBJ databases">
        <title>Arthrobacter horti sp. nov., isolated from forest soil.</title>
        <authorList>
            <person name="Park M."/>
        </authorList>
    </citation>
    <scope>NUCLEOTIDE SEQUENCE [LARGE SCALE GENOMIC DNA]</scope>
    <source>
        <strain evidence="12 13">YJM1</strain>
    </source>
</reference>
<organism evidence="12 13">
    <name type="scientific">Arthrobacter horti</name>
    <dbReference type="NCBI Taxonomy" id="3068273"/>
    <lineage>
        <taxon>Bacteria</taxon>
        <taxon>Bacillati</taxon>
        <taxon>Actinomycetota</taxon>
        <taxon>Actinomycetes</taxon>
        <taxon>Micrococcales</taxon>
        <taxon>Micrococcaceae</taxon>
        <taxon>Arthrobacter</taxon>
    </lineage>
</organism>
<protein>
    <submittedName>
        <fullName evidence="12">Amino acid permease</fullName>
    </submittedName>
</protein>
<evidence type="ECO:0000256" key="7">
    <source>
        <dbReference type="ARBA" id="ARBA00022970"/>
    </source>
</evidence>
<keyword evidence="8 10" id="KW-1133">Transmembrane helix</keyword>
<keyword evidence="13" id="KW-1185">Reference proteome</keyword>
<feature type="transmembrane region" description="Helical" evidence="10">
    <location>
        <begin position="302"/>
        <end position="327"/>
    </location>
</feature>
<dbReference type="InterPro" id="IPR004841">
    <property type="entry name" value="AA-permease/SLC12A_dom"/>
</dbReference>
<keyword evidence="4" id="KW-1003">Cell membrane</keyword>
<dbReference type="PROSITE" id="PS00218">
    <property type="entry name" value="AMINO_ACID_PERMEASE_1"/>
    <property type="match status" value="1"/>
</dbReference>
<feature type="transmembrane region" description="Helical" evidence="10">
    <location>
        <begin position="60"/>
        <end position="79"/>
    </location>
</feature>
<dbReference type="InterPro" id="IPR004840">
    <property type="entry name" value="Amino_acid_permease_CS"/>
</dbReference>
<dbReference type="PANTHER" id="PTHR43495">
    <property type="entry name" value="GABA PERMEASE"/>
    <property type="match status" value="1"/>
</dbReference>
<evidence type="ECO:0000256" key="9">
    <source>
        <dbReference type="ARBA" id="ARBA00023136"/>
    </source>
</evidence>
<evidence type="ECO:0000256" key="4">
    <source>
        <dbReference type="ARBA" id="ARBA00022475"/>
    </source>
</evidence>
<evidence type="ECO:0000256" key="3">
    <source>
        <dbReference type="ARBA" id="ARBA00022448"/>
    </source>
</evidence>
<evidence type="ECO:0000313" key="13">
    <source>
        <dbReference type="Proteomes" id="UP001232725"/>
    </source>
</evidence>
<dbReference type="Pfam" id="PF00324">
    <property type="entry name" value="AA_permease"/>
    <property type="match status" value="1"/>
</dbReference>
<comment type="caution">
    <text evidence="12">The sequence shown here is derived from an EMBL/GenBank/DDBJ whole genome shotgun (WGS) entry which is preliminary data.</text>
</comment>
<feature type="transmembrane region" description="Helical" evidence="10">
    <location>
        <begin position="256"/>
        <end position="277"/>
    </location>
</feature>
<feature type="transmembrane region" description="Helical" evidence="10">
    <location>
        <begin position="35"/>
        <end position="54"/>
    </location>
</feature>
<feature type="domain" description="Amino acid permease/ SLC12A" evidence="11">
    <location>
        <begin position="32"/>
        <end position="468"/>
    </location>
</feature>
<evidence type="ECO:0000256" key="1">
    <source>
        <dbReference type="ARBA" id="ARBA00004429"/>
    </source>
</evidence>
<feature type="transmembrane region" description="Helical" evidence="10">
    <location>
        <begin position="213"/>
        <end position="235"/>
    </location>
</feature>
<gene>
    <name evidence="12" type="ORF">Q9R02_03635</name>
</gene>
<sequence length="480" mass="51475">MNQSSPQTRRGATLLETPGADAGLQRRLSTRHIRFIALGSAIGTGLFYGSSATIQAAGPAVLLAYIVAGIMVFIVMRALGEMAVRHPVAGSFAQYADRYISPWAGFLTGWVFAFEMLMVAIADMTAAGKYMGLWFPSTPGWVWMLSALLIICALNLMKVSVFGELEFWFSLIKVATIIAMIVGGLGLIVFGVSTGGVRPGVNNLVDYDGFAPFGVWGIVMSLGIVVFSFGGVETLGMTAGETGDPGTAIPKAVNSVPFRILIFYILSLGVMFCLFPWNKIGSQGSPFVQVFTGLHIPAAEHIINGVVLTAALSAMNAISYTLVRTLFGLAQQGQAPRSFLRLTRSGVPLVPVAVVLGGLVLGLFAFLLIPDTLFLLVASIASFATVFTWVMILVSHYRMRRELRRDGVRSSAYRMPAWPGLSWIALAFMAFVLVILLVSEEGRVAVAVGLGLTAFLTIVYVLAIRPRHAGRIELPVAEDA</sequence>
<evidence type="ECO:0000256" key="8">
    <source>
        <dbReference type="ARBA" id="ARBA00022989"/>
    </source>
</evidence>
<feature type="transmembrane region" description="Helical" evidence="10">
    <location>
        <begin position="444"/>
        <end position="463"/>
    </location>
</feature>
<proteinExistence type="inferred from homology"/>
<evidence type="ECO:0000256" key="5">
    <source>
        <dbReference type="ARBA" id="ARBA00022519"/>
    </source>
</evidence>
<dbReference type="PIRSF" id="PIRSF006060">
    <property type="entry name" value="AA_transporter"/>
    <property type="match status" value="1"/>
</dbReference>
<evidence type="ECO:0000256" key="6">
    <source>
        <dbReference type="ARBA" id="ARBA00022692"/>
    </source>
</evidence>
<name>A0ABT9IKY3_9MICC</name>
<accession>A0ABT9IKY3</accession>
<keyword evidence="6 10" id="KW-0812">Transmembrane</keyword>
<keyword evidence="3" id="KW-0813">Transport</keyword>
<evidence type="ECO:0000256" key="2">
    <source>
        <dbReference type="ARBA" id="ARBA00008583"/>
    </source>
</evidence>
<feature type="transmembrane region" description="Helical" evidence="10">
    <location>
        <begin position="141"/>
        <end position="159"/>
    </location>
</feature>
<feature type="transmembrane region" description="Helical" evidence="10">
    <location>
        <begin position="415"/>
        <end position="438"/>
    </location>
</feature>
<keyword evidence="7" id="KW-0029">Amino-acid transport</keyword>